<dbReference type="Proteomes" id="UP000663505">
    <property type="component" value="Chromosome"/>
</dbReference>
<evidence type="ECO:0000256" key="1">
    <source>
        <dbReference type="ARBA" id="ARBA00022475"/>
    </source>
</evidence>
<evidence type="ECO:0000256" key="2">
    <source>
        <dbReference type="ARBA" id="ARBA00022692"/>
    </source>
</evidence>
<organism evidence="6 7">
    <name type="scientific">Alicyclobacillus mengziensis</name>
    <dbReference type="NCBI Taxonomy" id="2931921"/>
    <lineage>
        <taxon>Bacteria</taxon>
        <taxon>Bacillati</taxon>
        <taxon>Bacillota</taxon>
        <taxon>Bacilli</taxon>
        <taxon>Bacillales</taxon>
        <taxon>Alicyclobacillaceae</taxon>
        <taxon>Alicyclobacillus</taxon>
    </lineage>
</organism>
<accession>A0A9X7Z8E7</accession>
<proteinExistence type="predicted"/>
<dbReference type="InterPro" id="IPR020912">
    <property type="entry name" value="UPF0295"/>
</dbReference>
<keyword evidence="3 5" id="KW-1133">Transmembrane helix</keyword>
<evidence type="ECO:0000256" key="4">
    <source>
        <dbReference type="ARBA" id="ARBA00023136"/>
    </source>
</evidence>
<keyword evidence="7" id="KW-1185">Reference proteome</keyword>
<keyword evidence="1" id="KW-1003">Cell membrane</keyword>
<keyword evidence="2 5" id="KW-0812">Transmembrane</keyword>
<gene>
    <name evidence="6" type="ORF">JZ786_04200</name>
</gene>
<evidence type="ECO:0000313" key="7">
    <source>
        <dbReference type="Proteomes" id="UP000663505"/>
    </source>
</evidence>
<dbReference type="Pfam" id="PF11023">
    <property type="entry name" value="DUF2614"/>
    <property type="match status" value="1"/>
</dbReference>
<evidence type="ECO:0000313" key="6">
    <source>
        <dbReference type="EMBL" id="QSO48213.1"/>
    </source>
</evidence>
<evidence type="ECO:0000256" key="3">
    <source>
        <dbReference type="ARBA" id="ARBA00022989"/>
    </source>
</evidence>
<feature type="transmembrane region" description="Helical" evidence="5">
    <location>
        <begin position="30"/>
        <end position="50"/>
    </location>
</feature>
<feature type="transmembrane region" description="Helical" evidence="5">
    <location>
        <begin position="6"/>
        <end position="23"/>
    </location>
</feature>
<evidence type="ECO:0008006" key="8">
    <source>
        <dbReference type="Google" id="ProtNLM"/>
    </source>
</evidence>
<dbReference type="KEGG" id="afx:JZ786_04200"/>
<name>A0A9X7Z8E7_9BACL</name>
<dbReference type="RefSeq" id="WP_206657549.1">
    <property type="nucleotide sequence ID" value="NZ_CP071182.1"/>
</dbReference>
<dbReference type="EMBL" id="CP071182">
    <property type="protein sequence ID" value="QSO48213.1"/>
    <property type="molecule type" value="Genomic_DNA"/>
</dbReference>
<sequence length="103" mass="11640">MNSSRWRNWGLVAMFGGFFVMYCGMYSRALLPYLLIIGGIGVVAGILIYFRYGPVNPSIAEIECPRCGQRTRLTGPEDACSHCRQPLRKTENGTYEPYVPQQK</sequence>
<dbReference type="AlphaFoldDB" id="A0A9X7Z8E7"/>
<evidence type="ECO:0000256" key="5">
    <source>
        <dbReference type="SAM" id="Phobius"/>
    </source>
</evidence>
<protein>
    <recommendedName>
        <fullName evidence="8">Zinc ribbon protein</fullName>
    </recommendedName>
</protein>
<keyword evidence="4 5" id="KW-0472">Membrane</keyword>
<reference evidence="6 7" key="1">
    <citation type="submission" date="2021-02" db="EMBL/GenBank/DDBJ databases">
        <title>Alicyclobacillus curvatus sp. nov. and Alicyclobacillus mengziensis sp. nov., two acidophilic bacteria isolated from acid mine drainage.</title>
        <authorList>
            <person name="Huang Y."/>
        </authorList>
    </citation>
    <scope>NUCLEOTIDE SEQUENCE [LARGE SCALE GENOMIC DNA]</scope>
    <source>
        <strain evidence="6 7">S30H14</strain>
    </source>
</reference>